<dbReference type="InterPro" id="IPR033463">
    <property type="entry name" value="sCache_3"/>
</dbReference>
<dbReference type="AlphaFoldDB" id="A0A239BRM7"/>
<evidence type="ECO:0000256" key="4">
    <source>
        <dbReference type="ARBA" id="ARBA00022989"/>
    </source>
</evidence>
<keyword evidence="4 9" id="KW-1133">Transmembrane helix</keyword>
<evidence type="ECO:0000256" key="8">
    <source>
        <dbReference type="PROSITE-ProRule" id="PRU00284"/>
    </source>
</evidence>
<keyword evidence="6 8" id="KW-0807">Transducer</keyword>
<dbReference type="PANTHER" id="PTHR32089:SF112">
    <property type="entry name" value="LYSOZYME-LIKE PROTEIN-RELATED"/>
    <property type="match status" value="1"/>
</dbReference>
<dbReference type="Gene3D" id="1.10.287.950">
    <property type="entry name" value="Methyl-accepting chemotaxis protein"/>
    <property type="match status" value="1"/>
</dbReference>
<dbReference type="SMART" id="SM00283">
    <property type="entry name" value="MA"/>
    <property type="match status" value="1"/>
</dbReference>
<sequence>MKKIGTKLILYISILLLLFGTVLGVMVIRDVKSSISAVVTEKVMSDLNSSFEIINLMYPGQWTVENGSLYKGGTRINDNTMLVDKIGEMTGYTVTMFLGDTRIATNIEIDGERAVGTQAATNVIEAVIDKGEEFIGEADVLGARYQTVYRPIKEKNGNTIGMVFIGAPKAFEEGIVNRFIKGFLLVLIIALLIAIAAAAVIGRSIAKPINNITRLAEKVAYLDISRDASNETVNRKDEIGLLAKSFQAVIDSLRDIVHQVKAISQQVVASSEELAAISEESAAVSQQIALSAGGVAGSIKNQMNEIQKTASSIDEINVSIEEVSDNTKTIEAMSKEVFIKSNIGKEKIQTASLQMDNISKGTKAVQRSLLDITDSSNKMNSIIQVIDNIAEQTNLLALNASIEAARAGDHGRGFAVVAEEVRKLAEGSQEAVKQISSLITENHINIQNANNLMNKSAANVKEGTEVVVVAETTFLEISELIGSVNNQIQAITTTINHVAENSEEVVKSAKAIENISQNVSAEIDNVSASTEEQTASVEEVASSSQGLTLLAENLEKIIEKFNL</sequence>
<evidence type="ECO:0000256" key="6">
    <source>
        <dbReference type="ARBA" id="ARBA00023224"/>
    </source>
</evidence>
<dbReference type="CDD" id="cd06225">
    <property type="entry name" value="HAMP"/>
    <property type="match status" value="1"/>
</dbReference>
<dbReference type="RefSeq" id="WP_089281842.1">
    <property type="nucleotide sequence ID" value="NZ_FZOJ01000004.1"/>
</dbReference>
<feature type="transmembrane region" description="Helical" evidence="9">
    <location>
        <begin position="179"/>
        <end position="201"/>
    </location>
</feature>
<dbReference type="Gene3D" id="6.10.340.10">
    <property type="match status" value="1"/>
</dbReference>
<keyword evidence="13" id="KW-1185">Reference proteome</keyword>
<dbReference type="SUPFAM" id="SSF58104">
    <property type="entry name" value="Methyl-accepting chemotaxis protein (MCP) signaling domain"/>
    <property type="match status" value="1"/>
</dbReference>
<dbReference type="InterPro" id="IPR003660">
    <property type="entry name" value="HAMP_dom"/>
</dbReference>
<proteinExistence type="inferred from homology"/>
<dbReference type="SMART" id="SM00304">
    <property type="entry name" value="HAMP"/>
    <property type="match status" value="1"/>
</dbReference>
<dbReference type="PROSITE" id="PS50111">
    <property type="entry name" value="CHEMOTAXIS_TRANSDUC_2"/>
    <property type="match status" value="1"/>
</dbReference>
<evidence type="ECO:0000256" key="5">
    <source>
        <dbReference type="ARBA" id="ARBA00023136"/>
    </source>
</evidence>
<evidence type="ECO:0000256" key="1">
    <source>
        <dbReference type="ARBA" id="ARBA00004651"/>
    </source>
</evidence>
<dbReference type="InterPro" id="IPR029151">
    <property type="entry name" value="Sensor-like_sf"/>
</dbReference>
<evidence type="ECO:0000256" key="9">
    <source>
        <dbReference type="SAM" id="Phobius"/>
    </source>
</evidence>
<evidence type="ECO:0000259" key="10">
    <source>
        <dbReference type="PROSITE" id="PS50111"/>
    </source>
</evidence>
<dbReference type="GO" id="GO:0007165">
    <property type="term" value="P:signal transduction"/>
    <property type="evidence" value="ECO:0007669"/>
    <property type="project" value="UniProtKB-KW"/>
</dbReference>
<keyword evidence="3 9" id="KW-0812">Transmembrane</keyword>
<keyword evidence="5 9" id="KW-0472">Membrane</keyword>
<evidence type="ECO:0000313" key="13">
    <source>
        <dbReference type="Proteomes" id="UP000198304"/>
    </source>
</evidence>
<feature type="domain" description="HAMP" evidence="11">
    <location>
        <begin position="203"/>
        <end position="258"/>
    </location>
</feature>
<reference evidence="12 13" key="1">
    <citation type="submission" date="2017-06" db="EMBL/GenBank/DDBJ databases">
        <authorList>
            <person name="Kim H.J."/>
            <person name="Triplett B.A."/>
        </authorList>
    </citation>
    <scope>NUCLEOTIDE SEQUENCE [LARGE SCALE GENOMIC DNA]</scope>
    <source>
        <strain evidence="12 13">SCA</strain>
    </source>
</reference>
<feature type="domain" description="Methyl-accepting transducer" evidence="10">
    <location>
        <begin position="277"/>
        <end position="513"/>
    </location>
</feature>
<evidence type="ECO:0000256" key="2">
    <source>
        <dbReference type="ARBA" id="ARBA00022475"/>
    </source>
</evidence>
<evidence type="ECO:0000313" key="12">
    <source>
        <dbReference type="EMBL" id="SNS09694.1"/>
    </source>
</evidence>
<dbReference type="Pfam" id="PF17202">
    <property type="entry name" value="sCache_3_3"/>
    <property type="match status" value="1"/>
</dbReference>
<evidence type="ECO:0000256" key="3">
    <source>
        <dbReference type="ARBA" id="ARBA00022692"/>
    </source>
</evidence>
<dbReference type="Pfam" id="PF00672">
    <property type="entry name" value="HAMP"/>
    <property type="match status" value="1"/>
</dbReference>
<dbReference type="Pfam" id="PF00015">
    <property type="entry name" value="MCPsignal"/>
    <property type="match status" value="1"/>
</dbReference>
<dbReference type="InterPro" id="IPR004089">
    <property type="entry name" value="MCPsignal_dom"/>
</dbReference>
<comment type="subcellular location">
    <subcellularLocation>
        <location evidence="1">Cell membrane</location>
        <topology evidence="1">Multi-pass membrane protein</topology>
    </subcellularLocation>
</comment>
<dbReference type="OrthoDB" id="9814363at2"/>
<dbReference type="GO" id="GO:0005886">
    <property type="term" value="C:plasma membrane"/>
    <property type="evidence" value="ECO:0007669"/>
    <property type="project" value="UniProtKB-SubCell"/>
</dbReference>
<keyword evidence="2" id="KW-1003">Cell membrane</keyword>
<dbReference type="PANTHER" id="PTHR32089">
    <property type="entry name" value="METHYL-ACCEPTING CHEMOTAXIS PROTEIN MCPB"/>
    <property type="match status" value="1"/>
</dbReference>
<evidence type="ECO:0000259" key="11">
    <source>
        <dbReference type="PROSITE" id="PS50885"/>
    </source>
</evidence>
<name>A0A239BRM7_9FIRM</name>
<evidence type="ECO:0000256" key="7">
    <source>
        <dbReference type="ARBA" id="ARBA00029447"/>
    </source>
</evidence>
<dbReference type="PROSITE" id="PS50885">
    <property type="entry name" value="HAMP"/>
    <property type="match status" value="1"/>
</dbReference>
<accession>A0A239BRM7</accession>
<organism evidence="12 13">
    <name type="scientific">Anaerovirgula multivorans</name>
    <dbReference type="NCBI Taxonomy" id="312168"/>
    <lineage>
        <taxon>Bacteria</taxon>
        <taxon>Bacillati</taxon>
        <taxon>Bacillota</taxon>
        <taxon>Clostridia</taxon>
        <taxon>Peptostreptococcales</taxon>
        <taxon>Natronincolaceae</taxon>
        <taxon>Anaerovirgula</taxon>
    </lineage>
</organism>
<dbReference type="SUPFAM" id="SSF103190">
    <property type="entry name" value="Sensory domain-like"/>
    <property type="match status" value="1"/>
</dbReference>
<gene>
    <name evidence="12" type="ORF">SAMN05446037_100447</name>
</gene>
<dbReference type="EMBL" id="FZOJ01000004">
    <property type="protein sequence ID" value="SNS09694.1"/>
    <property type="molecule type" value="Genomic_DNA"/>
</dbReference>
<dbReference type="CDD" id="cd11386">
    <property type="entry name" value="MCP_signal"/>
    <property type="match status" value="1"/>
</dbReference>
<comment type="similarity">
    <text evidence="7">Belongs to the methyl-accepting chemotaxis (MCP) protein family.</text>
</comment>
<dbReference type="Proteomes" id="UP000198304">
    <property type="component" value="Unassembled WGS sequence"/>
</dbReference>
<protein>
    <submittedName>
        <fullName evidence="12">Methyl-accepting chemotaxis protein</fullName>
    </submittedName>
</protein>